<reference evidence="1 2" key="1">
    <citation type="journal article" date="2021" name="Elife">
        <title>Chloroplast acquisition without the gene transfer in kleptoplastic sea slugs, Plakobranchus ocellatus.</title>
        <authorList>
            <person name="Maeda T."/>
            <person name="Takahashi S."/>
            <person name="Yoshida T."/>
            <person name="Shimamura S."/>
            <person name="Takaki Y."/>
            <person name="Nagai Y."/>
            <person name="Toyoda A."/>
            <person name="Suzuki Y."/>
            <person name="Arimoto A."/>
            <person name="Ishii H."/>
            <person name="Satoh N."/>
            <person name="Nishiyama T."/>
            <person name="Hasebe M."/>
            <person name="Maruyama T."/>
            <person name="Minagawa J."/>
            <person name="Obokata J."/>
            <person name="Shigenobu S."/>
        </authorList>
    </citation>
    <scope>NUCLEOTIDE SEQUENCE [LARGE SCALE GENOMIC DNA]</scope>
</reference>
<proteinExistence type="predicted"/>
<evidence type="ECO:0000313" key="2">
    <source>
        <dbReference type="Proteomes" id="UP000762676"/>
    </source>
</evidence>
<sequence>MFLDTAHTSQQPSSFPQSAIIHGTKSCVEPSESASKEQKLCAVRQLYPSIHFLRYWGGESRPSWTDNSFSLYLAYGRAFSSIALVAAKSLSLLVREHHHNAIY</sequence>
<comment type="caution">
    <text evidence="1">The sequence shown here is derived from an EMBL/GenBank/DDBJ whole genome shotgun (WGS) entry which is preliminary data.</text>
</comment>
<keyword evidence="2" id="KW-1185">Reference proteome</keyword>
<gene>
    <name evidence="1" type="ORF">ElyMa_003270100</name>
</gene>
<name>A0AAV4JDS9_9GAST</name>
<dbReference type="AlphaFoldDB" id="A0AAV4JDS9"/>
<dbReference type="EMBL" id="BMAT01006731">
    <property type="protein sequence ID" value="GFS18726.1"/>
    <property type="molecule type" value="Genomic_DNA"/>
</dbReference>
<organism evidence="1 2">
    <name type="scientific">Elysia marginata</name>
    <dbReference type="NCBI Taxonomy" id="1093978"/>
    <lineage>
        <taxon>Eukaryota</taxon>
        <taxon>Metazoa</taxon>
        <taxon>Spiralia</taxon>
        <taxon>Lophotrochozoa</taxon>
        <taxon>Mollusca</taxon>
        <taxon>Gastropoda</taxon>
        <taxon>Heterobranchia</taxon>
        <taxon>Euthyneura</taxon>
        <taxon>Panpulmonata</taxon>
        <taxon>Sacoglossa</taxon>
        <taxon>Placobranchoidea</taxon>
        <taxon>Plakobranchidae</taxon>
        <taxon>Elysia</taxon>
    </lineage>
</organism>
<evidence type="ECO:0000313" key="1">
    <source>
        <dbReference type="EMBL" id="GFS18726.1"/>
    </source>
</evidence>
<protein>
    <submittedName>
        <fullName evidence="1">Uncharacterized protein</fullName>
    </submittedName>
</protein>
<accession>A0AAV4JDS9</accession>
<dbReference type="Proteomes" id="UP000762676">
    <property type="component" value="Unassembled WGS sequence"/>
</dbReference>